<evidence type="ECO:0000313" key="2">
    <source>
        <dbReference type="EMBL" id="KAJ3831495.1"/>
    </source>
</evidence>
<dbReference type="InterPro" id="IPR046496">
    <property type="entry name" value="DUF6589"/>
</dbReference>
<dbReference type="Pfam" id="PF20231">
    <property type="entry name" value="DUF6589"/>
    <property type="match status" value="1"/>
</dbReference>
<evidence type="ECO:0000313" key="3">
    <source>
        <dbReference type="Proteomes" id="UP001163846"/>
    </source>
</evidence>
<feature type="domain" description="DUF6589" evidence="1">
    <location>
        <begin position="136"/>
        <end position="401"/>
    </location>
</feature>
<evidence type="ECO:0000259" key="1">
    <source>
        <dbReference type="Pfam" id="PF20231"/>
    </source>
</evidence>
<name>A0AA38U4K5_9AGAR</name>
<accession>A0AA38U4K5</accession>
<proteinExistence type="predicted"/>
<sequence>VVTHTIAALNFALNRCANWLPVTRGIFYFSTSAPSDIFAYESRTGTMPAYSTIYGFLRDLGIEEGRATQVAGANPKLWGKVFFDNTQRYLRQRDMRFGRENKMSIGIAGTFVEYPEGTFPPEAPDIQDKKTRLAQNERANIDANYFLNLINQEHLETVGVLQWLDSLVTHIPELTHYKENITKLYETKAAINRLPPTASKLHCLSTVAKNENVTSELYSTILNFFAQIGQTEDSHIPRVWPFGGDGLTYQRLIELRRYVQFDENALLNLDLLEPQLEWWHTMWTDLNRLYETHWGEPLSKDPSTLGHSSRKIGREDPSNLKKIDYYPGIQLAYLVLDARMLDCWRLAFGATDIFHHFRELKEQDRLPKFEDLQSMALTLFHSYSTTQAYKQALDDAGASKDTSSWTEHVPVGKPWMGVAEDPSMEDI</sequence>
<organism evidence="2 3">
    <name type="scientific">Lentinula raphanica</name>
    <dbReference type="NCBI Taxonomy" id="153919"/>
    <lineage>
        <taxon>Eukaryota</taxon>
        <taxon>Fungi</taxon>
        <taxon>Dikarya</taxon>
        <taxon>Basidiomycota</taxon>
        <taxon>Agaricomycotina</taxon>
        <taxon>Agaricomycetes</taxon>
        <taxon>Agaricomycetidae</taxon>
        <taxon>Agaricales</taxon>
        <taxon>Marasmiineae</taxon>
        <taxon>Omphalotaceae</taxon>
        <taxon>Lentinula</taxon>
    </lineage>
</organism>
<gene>
    <name evidence="2" type="ORF">F5878DRAFT_497467</name>
</gene>
<dbReference type="Proteomes" id="UP001163846">
    <property type="component" value="Unassembled WGS sequence"/>
</dbReference>
<protein>
    <recommendedName>
        <fullName evidence="1">DUF6589 domain-containing protein</fullName>
    </recommendedName>
</protein>
<comment type="caution">
    <text evidence="2">The sequence shown here is derived from an EMBL/GenBank/DDBJ whole genome shotgun (WGS) entry which is preliminary data.</text>
</comment>
<dbReference type="EMBL" id="MU807424">
    <property type="protein sequence ID" value="KAJ3831495.1"/>
    <property type="molecule type" value="Genomic_DNA"/>
</dbReference>
<reference evidence="2" key="1">
    <citation type="submission" date="2022-08" db="EMBL/GenBank/DDBJ databases">
        <authorList>
            <consortium name="DOE Joint Genome Institute"/>
            <person name="Min B."/>
            <person name="Riley R."/>
            <person name="Sierra-Patev S."/>
            <person name="Naranjo-Ortiz M."/>
            <person name="Looney B."/>
            <person name="Konkel Z."/>
            <person name="Slot J.C."/>
            <person name="Sakamoto Y."/>
            <person name="Steenwyk J.L."/>
            <person name="Rokas A."/>
            <person name="Carro J."/>
            <person name="Camarero S."/>
            <person name="Ferreira P."/>
            <person name="Molpeceres G."/>
            <person name="Ruiz-Duenas F.J."/>
            <person name="Serrano A."/>
            <person name="Henrissat B."/>
            <person name="Drula E."/>
            <person name="Hughes K.W."/>
            <person name="Mata J.L."/>
            <person name="Ishikawa N.K."/>
            <person name="Vargas-Isla R."/>
            <person name="Ushijima S."/>
            <person name="Smith C.A."/>
            <person name="Ahrendt S."/>
            <person name="Andreopoulos W."/>
            <person name="He G."/>
            <person name="Labutti K."/>
            <person name="Lipzen A."/>
            <person name="Ng V."/>
            <person name="Sandor L."/>
            <person name="Barry K."/>
            <person name="Martinez A.T."/>
            <person name="Xiao Y."/>
            <person name="Gibbons J.G."/>
            <person name="Terashima K."/>
            <person name="Hibbett D.S."/>
            <person name="Grigoriev I.V."/>
        </authorList>
    </citation>
    <scope>NUCLEOTIDE SEQUENCE</scope>
    <source>
        <strain evidence="2">TFB9207</strain>
    </source>
</reference>
<keyword evidence="3" id="KW-1185">Reference proteome</keyword>
<dbReference type="AlphaFoldDB" id="A0AA38U4K5"/>
<feature type="non-terminal residue" evidence="2">
    <location>
        <position position="1"/>
    </location>
</feature>
<feature type="non-terminal residue" evidence="2">
    <location>
        <position position="427"/>
    </location>
</feature>